<feature type="domain" description="HTH araC/xylS-type" evidence="3">
    <location>
        <begin position="229"/>
        <end position="327"/>
    </location>
</feature>
<proteinExistence type="predicted"/>
<dbReference type="InterPro" id="IPR052158">
    <property type="entry name" value="INH-QAR"/>
</dbReference>
<dbReference type="KEGG" id="sma:SAVERM_513"/>
<dbReference type="InterPro" id="IPR029062">
    <property type="entry name" value="Class_I_gatase-like"/>
</dbReference>
<dbReference type="PANTHER" id="PTHR43130:SF3">
    <property type="entry name" value="HTH-TYPE TRANSCRIPTIONAL REGULATOR RV1931C"/>
    <property type="match status" value="1"/>
</dbReference>
<evidence type="ECO:0000313" key="5">
    <source>
        <dbReference type="Proteomes" id="UP000000428"/>
    </source>
</evidence>
<evidence type="ECO:0000256" key="2">
    <source>
        <dbReference type="ARBA" id="ARBA00023163"/>
    </source>
</evidence>
<dbReference type="SUPFAM" id="SSF46689">
    <property type="entry name" value="Homeodomain-like"/>
    <property type="match status" value="2"/>
</dbReference>
<keyword evidence="5" id="KW-1185">Reference proteome</keyword>
<dbReference type="eggNOG" id="COG4977">
    <property type="taxonomic scope" value="Bacteria"/>
</dbReference>
<dbReference type="PROSITE" id="PS01124">
    <property type="entry name" value="HTH_ARAC_FAMILY_2"/>
    <property type="match status" value="1"/>
</dbReference>
<dbReference type="HOGENOM" id="CLU_000445_59_0_11"/>
<accession>Q82QJ3</accession>
<protein>
    <submittedName>
        <fullName evidence="4">AraC-family transcriptional regulator</fullName>
    </submittedName>
</protein>
<evidence type="ECO:0000313" key="4">
    <source>
        <dbReference type="EMBL" id="BAC68223.1"/>
    </source>
</evidence>
<dbReference type="SUPFAM" id="SSF52317">
    <property type="entry name" value="Class I glutamine amidotransferase-like"/>
    <property type="match status" value="1"/>
</dbReference>
<dbReference type="EMBL" id="BA000030">
    <property type="protein sequence ID" value="BAC68223.1"/>
    <property type="molecule type" value="Genomic_DNA"/>
</dbReference>
<dbReference type="Pfam" id="PF12833">
    <property type="entry name" value="HTH_18"/>
    <property type="match status" value="1"/>
</dbReference>
<reference evidence="4 5" key="3">
    <citation type="journal article" date="2014" name="J. Ind. Microbiol. Biotechnol.">
        <title>Genome mining of the Streptomyces avermitilis genome and development of genome-minimized hosts for heterologous expression of biosynthetic gene clusters.</title>
        <authorList>
            <person name="Ikeda H."/>
            <person name="Shin-ya K."/>
            <person name="Omura S."/>
        </authorList>
    </citation>
    <scope>NUCLEOTIDE SEQUENCE [LARGE SCALE GENOMIC DNA]</scope>
    <source>
        <strain evidence="5">ATCC 31267 / DSM 46492 / JCM 5070 / NBRC 14893 / NCIMB 12804 / NRRL 8165 / MA-4680</strain>
    </source>
</reference>
<dbReference type="GO" id="GO:0003700">
    <property type="term" value="F:DNA-binding transcription factor activity"/>
    <property type="evidence" value="ECO:0007669"/>
    <property type="project" value="InterPro"/>
</dbReference>
<evidence type="ECO:0000256" key="1">
    <source>
        <dbReference type="ARBA" id="ARBA00023015"/>
    </source>
</evidence>
<reference evidence="4 5" key="2">
    <citation type="journal article" date="2003" name="Nat. Biotechnol.">
        <title>Complete genome sequence and comparative analysis of the industrial microorganism Streptomyces avermitilis.</title>
        <authorList>
            <person name="Ikeda H."/>
            <person name="Ishikawa J."/>
            <person name="Hanamoto A."/>
            <person name="Shinose M."/>
            <person name="Kikuchi H."/>
            <person name="Shiba T."/>
            <person name="Sakaki Y."/>
            <person name="Hattori M."/>
            <person name="Omura S."/>
        </authorList>
    </citation>
    <scope>NUCLEOTIDE SEQUENCE [LARGE SCALE GENOMIC DNA]</scope>
    <source>
        <strain evidence="5">ATCC 31267 / DSM 46492 / JCM 5070 / NBRC 14893 / NCIMB 12804 / NRRL 8165 / MA-4680</strain>
    </source>
</reference>
<evidence type="ECO:0000259" key="3">
    <source>
        <dbReference type="PROSITE" id="PS01124"/>
    </source>
</evidence>
<dbReference type="GO" id="GO:0043565">
    <property type="term" value="F:sequence-specific DNA binding"/>
    <property type="evidence" value="ECO:0007669"/>
    <property type="project" value="InterPro"/>
</dbReference>
<dbReference type="InterPro" id="IPR018060">
    <property type="entry name" value="HTH_AraC"/>
</dbReference>
<dbReference type="InterPro" id="IPR009057">
    <property type="entry name" value="Homeodomain-like_sf"/>
</dbReference>
<dbReference type="CDD" id="cd03137">
    <property type="entry name" value="GATase1_AraC_1"/>
    <property type="match status" value="1"/>
</dbReference>
<gene>
    <name evidence="4" type="primary">bdpJ</name>
    <name evidence="4" type="ORF">SAVERM_513</name>
</gene>
<dbReference type="InterPro" id="IPR002818">
    <property type="entry name" value="DJ-1/PfpI"/>
</dbReference>
<keyword evidence="1" id="KW-0805">Transcription regulation</keyword>
<dbReference type="Pfam" id="PF01965">
    <property type="entry name" value="DJ-1_PfpI"/>
    <property type="match status" value="1"/>
</dbReference>
<dbReference type="SMART" id="SM00342">
    <property type="entry name" value="HTH_ARAC"/>
    <property type="match status" value="1"/>
</dbReference>
<dbReference type="PANTHER" id="PTHR43130">
    <property type="entry name" value="ARAC-FAMILY TRANSCRIPTIONAL REGULATOR"/>
    <property type="match status" value="1"/>
</dbReference>
<dbReference type="Gene3D" id="1.10.10.60">
    <property type="entry name" value="Homeodomain-like"/>
    <property type="match status" value="1"/>
</dbReference>
<keyword evidence="2" id="KW-0804">Transcription</keyword>
<sequence length="333" mass="36069">MAAPWTPCDIGAGRNIAAMNKHRVMVLAVDGVLPMDLGIPTQIFNARPNTPYELTVCGDTEETVTTSAGFTLGLTAGLEALAEADTIIVPGFEDFRRPPRPRVRAALKLAGRAGIRIASICTGAFAVASAGLLDGRTVTTHWASADDLEELYPRLRVDRNVLYIDNDTILTSAGFTAGIDLCLHLVRKDLGAAVANDIARDIVAAPHRDGGQAQYINRSLPTPQATTLANTREWALLHLEEDLTIPHLAGHAGVSPRTLTRLWRQETGVSPRQWLLTARSNRARELLETTDLQVEQIAVRCGLGSGANMRARFRDALGVTPTAYRRTFQHQAA</sequence>
<name>Q82QJ3_STRAW</name>
<dbReference type="AlphaFoldDB" id="Q82QJ3"/>
<dbReference type="Gene3D" id="3.40.50.880">
    <property type="match status" value="1"/>
</dbReference>
<reference evidence="4 5" key="1">
    <citation type="journal article" date="2001" name="Proc. Natl. Acad. Sci. U.S.A.">
        <title>Genome sequence of an industrial microorganism Streptomyces avermitilis: deducing the ability of producing secondary metabolites.</title>
        <authorList>
            <person name="Omura S."/>
            <person name="Ikeda H."/>
            <person name="Ishikawa J."/>
            <person name="Hanamoto A."/>
            <person name="Takahashi C."/>
            <person name="Shinose M."/>
            <person name="Takahashi Y."/>
            <person name="Horikawa H."/>
            <person name="Nakazawa H."/>
            <person name="Osonoe T."/>
            <person name="Kikuchi H."/>
            <person name="Shiba T."/>
            <person name="Sakaki Y."/>
            <person name="Hattori M."/>
        </authorList>
    </citation>
    <scope>NUCLEOTIDE SEQUENCE [LARGE SCALE GENOMIC DNA]</scope>
    <source>
        <strain evidence="5">ATCC 31267 / DSM 46492 / JCM 5070 / NBRC 14893 / NCIMB 12804 / NRRL 8165 / MA-4680</strain>
    </source>
</reference>
<organism evidence="4 5">
    <name type="scientific">Streptomyces avermitilis (strain ATCC 31267 / DSM 46492 / JCM 5070 / NBRC 14893 / NCIMB 12804 / NRRL 8165 / MA-4680)</name>
    <dbReference type="NCBI Taxonomy" id="227882"/>
    <lineage>
        <taxon>Bacteria</taxon>
        <taxon>Bacillati</taxon>
        <taxon>Actinomycetota</taxon>
        <taxon>Actinomycetes</taxon>
        <taxon>Kitasatosporales</taxon>
        <taxon>Streptomycetaceae</taxon>
        <taxon>Streptomyces</taxon>
    </lineage>
</organism>
<dbReference type="Proteomes" id="UP000000428">
    <property type="component" value="Chromosome"/>
</dbReference>